<proteinExistence type="predicted"/>
<dbReference type="EMBL" id="CACRSJ010000106">
    <property type="protein sequence ID" value="VYS59073.1"/>
    <property type="molecule type" value="Genomic_DNA"/>
</dbReference>
<name>A0A654FC11_ARATH</name>
<evidence type="ECO:0000313" key="2">
    <source>
        <dbReference type="EMBL" id="VYS59073.1"/>
    </source>
</evidence>
<reference evidence="2 3" key="1">
    <citation type="submission" date="2019-11" db="EMBL/GenBank/DDBJ databases">
        <authorList>
            <person name="Jiao W.-B."/>
            <person name="Schneeberger K."/>
        </authorList>
    </citation>
    <scope>NUCLEOTIDE SEQUENCE [LARGE SCALE GENOMIC DNA]</scope>
    <source>
        <strain evidence="3">cv. An-1</strain>
    </source>
</reference>
<sequence>MEAAERSVTEIENDSDEDDDPAYVPEDDETSYDEVVDEEAGLSDNGESCDEEEVVEEDIELFNHDNYEE</sequence>
<accession>A0A654FC11</accession>
<feature type="region of interest" description="Disordered" evidence="1">
    <location>
        <begin position="1"/>
        <end position="54"/>
    </location>
</feature>
<organism evidence="2 3">
    <name type="scientific">Arabidopsis thaliana</name>
    <name type="common">Mouse-ear cress</name>
    <dbReference type="NCBI Taxonomy" id="3702"/>
    <lineage>
        <taxon>Eukaryota</taxon>
        <taxon>Viridiplantae</taxon>
        <taxon>Streptophyta</taxon>
        <taxon>Embryophyta</taxon>
        <taxon>Tracheophyta</taxon>
        <taxon>Spermatophyta</taxon>
        <taxon>Magnoliopsida</taxon>
        <taxon>eudicotyledons</taxon>
        <taxon>Gunneridae</taxon>
        <taxon>Pentapetalae</taxon>
        <taxon>rosids</taxon>
        <taxon>malvids</taxon>
        <taxon>Brassicales</taxon>
        <taxon>Brassicaceae</taxon>
        <taxon>Camelineae</taxon>
        <taxon>Arabidopsis</taxon>
    </lineage>
</organism>
<evidence type="ECO:0000313" key="3">
    <source>
        <dbReference type="Proteomes" id="UP000426265"/>
    </source>
</evidence>
<dbReference type="Proteomes" id="UP000426265">
    <property type="component" value="Unassembled WGS sequence"/>
</dbReference>
<feature type="compositionally biased region" description="Acidic residues" evidence="1">
    <location>
        <begin position="11"/>
        <end position="54"/>
    </location>
</feature>
<dbReference type="AlphaFoldDB" id="A0A654FC11"/>
<gene>
    <name evidence="2" type="ORF">AN1_LOCUS14515</name>
</gene>
<protein>
    <submittedName>
        <fullName evidence="2">Uncharacterized protein</fullName>
    </submittedName>
</protein>
<evidence type="ECO:0000256" key="1">
    <source>
        <dbReference type="SAM" id="MobiDB-lite"/>
    </source>
</evidence>